<evidence type="ECO:0000313" key="16">
    <source>
        <dbReference type="Proteomes" id="UP000826234"/>
    </source>
</evidence>
<gene>
    <name evidence="15" type="ORF">JD844_013424</name>
</gene>
<evidence type="ECO:0000256" key="3">
    <source>
        <dbReference type="ARBA" id="ARBA00022598"/>
    </source>
</evidence>
<evidence type="ECO:0000256" key="13">
    <source>
        <dbReference type="ARBA" id="ARBA00047552"/>
    </source>
</evidence>
<keyword evidence="5" id="KW-0067">ATP-binding</keyword>
<comment type="catalytic activity">
    <reaction evidence="13">
        <text>tRNA(Val) + L-valine + ATP = L-valyl-tRNA(Val) + AMP + diphosphate</text>
        <dbReference type="Rhea" id="RHEA:10704"/>
        <dbReference type="Rhea" id="RHEA-COMP:9672"/>
        <dbReference type="Rhea" id="RHEA-COMP:9708"/>
        <dbReference type="ChEBI" id="CHEBI:30616"/>
        <dbReference type="ChEBI" id="CHEBI:33019"/>
        <dbReference type="ChEBI" id="CHEBI:57762"/>
        <dbReference type="ChEBI" id="CHEBI:78442"/>
        <dbReference type="ChEBI" id="CHEBI:78537"/>
        <dbReference type="ChEBI" id="CHEBI:456215"/>
        <dbReference type="EC" id="6.1.1.9"/>
    </reaction>
</comment>
<evidence type="ECO:0000256" key="7">
    <source>
        <dbReference type="ARBA" id="ARBA00022946"/>
    </source>
</evidence>
<evidence type="ECO:0000256" key="6">
    <source>
        <dbReference type="ARBA" id="ARBA00022917"/>
    </source>
</evidence>
<dbReference type="InterPro" id="IPR014729">
    <property type="entry name" value="Rossmann-like_a/b/a_fold"/>
</dbReference>
<evidence type="ECO:0000256" key="4">
    <source>
        <dbReference type="ARBA" id="ARBA00022741"/>
    </source>
</evidence>
<comment type="caution">
    <text evidence="15">The sequence shown here is derived from an EMBL/GenBank/DDBJ whole genome shotgun (WGS) entry which is preliminary data.</text>
</comment>
<evidence type="ECO:0000256" key="5">
    <source>
        <dbReference type="ARBA" id="ARBA00022840"/>
    </source>
</evidence>
<sequence length="182" mass="20774">MPSPTLNPIPSRNLCSLCRLLHKRYWDAPADWRSYSQASKLDPHGQVWKMAHLKNRTEKQKRQRERLESIEAGLAAGLKDERPSQGKGKAARDMVLYDIPTVPGEKKDTSGPLPTSYSPRYVEAAWYAWWVKEGFFKPEYQHHLPHQKPETFSLSIPPPNVTGSLHLGHALTVAIEDALVRW</sequence>
<dbReference type="Gene3D" id="3.40.50.620">
    <property type="entry name" value="HUPs"/>
    <property type="match status" value="1"/>
</dbReference>
<dbReference type="InterPro" id="IPR001412">
    <property type="entry name" value="aa-tRNA-synth_I_CS"/>
</dbReference>
<evidence type="ECO:0000256" key="2">
    <source>
        <dbReference type="ARBA" id="ARBA00013169"/>
    </source>
</evidence>
<dbReference type="PROSITE" id="PS00178">
    <property type="entry name" value="AA_TRNA_LIGASE_I"/>
    <property type="match status" value="1"/>
</dbReference>
<evidence type="ECO:0000256" key="10">
    <source>
        <dbReference type="ARBA" id="ARBA00029936"/>
    </source>
</evidence>
<keyword evidence="4" id="KW-0547">Nucleotide-binding</keyword>
<dbReference type="PANTHER" id="PTHR11946">
    <property type="entry name" value="VALYL-TRNA SYNTHETASES"/>
    <property type="match status" value="1"/>
</dbReference>
<keyword evidence="6" id="KW-0648">Protein biosynthesis</keyword>
<dbReference type="Proteomes" id="UP000826234">
    <property type="component" value="Unassembled WGS sequence"/>
</dbReference>
<evidence type="ECO:0000313" key="15">
    <source>
        <dbReference type="EMBL" id="KAH0630414.1"/>
    </source>
</evidence>
<reference evidence="15 16" key="1">
    <citation type="journal article" date="2022" name="Gigascience">
        <title>A chromosome-level genome assembly and annotation of the desert horned lizard, Phrynosoma platyrhinos, provides insight into chromosomal rearrangements among reptiles.</title>
        <authorList>
            <person name="Koochekian N."/>
            <person name="Ascanio A."/>
            <person name="Farleigh K."/>
            <person name="Card D.C."/>
            <person name="Schield D.R."/>
            <person name="Castoe T.A."/>
            <person name="Jezkova T."/>
        </authorList>
    </citation>
    <scope>NUCLEOTIDE SEQUENCE [LARGE SCALE GENOMIC DNA]</scope>
    <source>
        <strain evidence="15">NK-2021</strain>
    </source>
</reference>
<keyword evidence="8" id="KW-0496">Mitochondrion</keyword>
<keyword evidence="16" id="KW-1185">Reference proteome</keyword>
<dbReference type="SUPFAM" id="SSF52374">
    <property type="entry name" value="Nucleotidylyl transferase"/>
    <property type="match status" value="1"/>
</dbReference>
<protein>
    <recommendedName>
        <fullName evidence="11">Valine--tRNA ligase, mitochondrial</fullName>
        <ecNumber evidence="2">6.1.1.9</ecNumber>
    </recommendedName>
    <alternativeName>
        <fullName evidence="10">Valyl-tRNA synthetase</fullName>
    </alternativeName>
</protein>
<evidence type="ECO:0000259" key="14">
    <source>
        <dbReference type="Pfam" id="PF00133"/>
    </source>
</evidence>
<keyword evidence="9" id="KW-0030">Aminoacyl-tRNA synthetase</keyword>
<name>A0ABQ7TL38_PHRPL</name>
<evidence type="ECO:0000256" key="9">
    <source>
        <dbReference type="ARBA" id="ARBA00023146"/>
    </source>
</evidence>
<dbReference type="EMBL" id="JAIPUX010000439">
    <property type="protein sequence ID" value="KAH0630414.1"/>
    <property type="molecule type" value="Genomic_DNA"/>
</dbReference>
<evidence type="ECO:0000256" key="1">
    <source>
        <dbReference type="ARBA" id="ARBA00004173"/>
    </source>
</evidence>
<evidence type="ECO:0000256" key="8">
    <source>
        <dbReference type="ARBA" id="ARBA00023128"/>
    </source>
</evidence>
<dbReference type="InterPro" id="IPR002300">
    <property type="entry name" value="aa-tRNA-synth_Ia"/>
</dbReference>
<comment type="subcellular location">
    <subcellularLocation>
        <location evidence="1">Mitochondrion</location>
    </subcellularLocation>
</comment>
<evidence type="ECO:0000256" key="12">
    <source>
        <dbReference type="ARBA" id="ARBA00043854"/>
    </source>
</evidence>
<dbReference type="Pfam" id="PF00133">
    <property type="entry name" value="tRNA-synt_1"/>
    <property type="match status" value="1"/>
</dbReference>
<keyword evidence="3" id="KW-0436">Ligase</keyword>
<accession>A0ABQ7TL38</accession>
<dbReference type="PANTHER" id="PTHR11946:SF71">
    <property type="entry name" value="VALINE--TRNA LIGASE, MITOCHONDRIAL"/>
    <property type="match status" value="1"/>
</dbReference>
<comment type="function">
    <text evidence="12">Catalyzes the attachment of valine to tRNA(Val) in a two-step reaction: valine is first activated by ATP to form Val-AMP and then transferred to the acceptor end of tRNA(Val).</text>
</comment>
<feature type="domain" description="Aminoacyl-tRNA synthetase class Ia" evidence="14">
    <location>
        <begin position="126"/>
        <end position="182"/>
    </location>
</feature>
<keyword evidence="7" id="KW-0809">Transit peptide</keyword>
<dbReference type="EC" id="6.1.1.9" evidence="2"/>
<evidence type="ECO:0000256" key="11">
    <source>
        <dbReference type="ARBA" id="ARBA00040837"/>
    </source>
</evidence>
<dbReference type="InterPro" id="IPR002303">
    <property type="entry name" value="Valyl-tRNA_ligase"/>
</dbReference>
<organism evidence="15 16">
    <name type="scientific">Phrynosoma platyrhinos</name>
    <name type="common">Desert horned lizard</name>
    <dbReference type="NCBI Taxonomy" id="52577"/>
    <lineage>
        <taxon>Eukaryota</taxon>
        <taxon>Metazoa</taxon>
        <taxon>Chordata</taxon>
        <taxon>Craniata</taxon>
        <taxon>Vertebrata</taxon>
        <taxon>Euteleostomi</taxon>
        <taxon>Lepidosauria</taxon>
        <taxon>Squamata</taxon>
        <taxon>Bifurcata</taxon>
        <taxon>Unidentata</taxon>
        <taxon>Episquamata</taxon>
        <taxon>Toxicofera</taxon>
        <taxon>Iguania</taxon>
        <taxon>Phrynosomatidae</taxon>
        <taxon>Phrynosomatinae</taxon>
        <taxon>Phrynosoma</taxon>
    </lineage>
</organism>
<proteinExistence type="predicted"/>